<dbReference type="RefSeq" id="XP_065726070.1">
    <property type="nucleotide sequence ID" value="XM_065869998.1"/>
</dbReference>
<proteinExistence type="predicted"/>
<dbReference type="AlphaFoldDB" id="A0AAJ8K899"/>
<organism evidence="1 2">
    <name type="scientific">Kwoniella bestiolae CBS 10118</name>
    <dbReference type="NCBI Taxonomy" id="1296100"/>
    <lineage>
        <taxon>Eukaryota</taxon>
        <taxon>Fungi</taxon>
        <taxon>Dikarya</taxon>
        <taxon>Basidiomycota</taxon>
        <taxon>Agaricomycotina</taxon>
        <taxon>Tremellomycetes</taxon>
        <taxon>Tremellales</taxon>
        <taxon>Cryptococcaceae</taxon>
        <taxon>Kwoniella</taxon>
    </lineage>
</organism>
<reference evidence="1" key="1">
    <citation type="submission" date="2013-07" db="EMBL/GenBank/DDBJ databases">
        <authorList>
            <consortium name="The Broad Institute Genome Sequencing Platform"/>
            <person name="Cuomo C."/>
            <person name="Litvintseva A."/>
            <person name="Chen Y."/>
            <person name="Heitman J."/>
            <person name="Sun S."/>
            <person name="Springer D."/>
            <person name="Dromer F."/>
            <person name="Young S.K."/>
            <person name="Zeng Q."/>
            <person name="Gargeya S."/>
            <person name="Fitzgerald M."/>
            <person name="Abouelleil A."/>
            <person name="Alvarado L."/>
            <person name="Berlin A.M."/>
            <person name="Chapman S.B."/>
            <person name="Dewar J."/>
            <person name="Goldberg J."/>
            <person name="Griggs A."/>
            <person name="Gujja S."/>
            <person name="Hansen M."/>
            <person name="Howarth C."/>
            <person name="Imamovic A."/>
            <person name="Larimer J."/>
            <person name="McCowan C."/>
            <person name="Murphy C."/>
            <person name="Pearson M."/>
            <person name="Priest M."/>
            <person name="Roberts A."/>
            <person name="Saif S."/>
            <person name="Shea T."/>
            <person name="Sykes S."/>
            <person name="Wortman J."/>
            <person name="Nusbaum C."/>
            <person name="Birren B."/>
        </authorList>
    </citation>
    <scope>NUCLEOTIDE SEQUENCE</scope>
    <source>
        <strain evidence="1">CBS 10118</strain>
    </source>
</reference>
<dbReference type="GeneID" id="90824397"/>
<keyword evidence="2" id="KW-1185">Reference proteome</keyword>
<sequence>MDQFLIALRSFPQDISSLDIPDLSNINLDDFNENLFNIIQETDSASARHSILQVAALLPPQPKWSDITLQWATEQDSTSATTDPIVKYAGSALAQDIFPSDRWLEALEDDSHPHVSLKRILVTWSGLKFDVSQHGCWNSY</sequence>
<dbReference type="EMBL" id="CP144543">
    <property type="protein sequence ID" value="WVW83056.1"/>
    <property type="molecule type" value="Genomic_DNA"/>
</dbReference>
<reference evidence="1" key="2">
    <citation type="submission" date="2024-02" db="EMBL/GenBank/DDBJ databases">
        <title>Comparative genomics of Cryptococcus and Kwoniella reveals pathogenesis evolution and contrasting modes of karyotype evolution via chromosome fusion or intercentromeric recombination.</title>
        <authorList>
            <person name="Coelho M.A."/>
            <person name="David-Palma M."/>
            <person name="Shea T."/>
            <person name="Bowers K."/>
            <person name="McGinley-Smith S."/>
            <person name="Mohammad A.W."/>
            <person name="Gnirke A."/>
            <person name="Yurkov A.M."/>
            <person name="Nowrousian M."/>
            <person name="Sun S."/>
            <person name="Cuomo C.A."/>
            <person name="Heitman J."/>
        </authorList>
    </citation>
    <scope>NUCLEOTIDE SEQUENCE</scope>
    <source>
        <strain evidence="1">CBS 10118</strain>
    </source>
</reference>
<evidence type="ECO:0000313" key="2">
    <source>
        <dbReference type="Proteomes" id="UP000092730"/>
    </source>
</evidence>
<accession>A0AAJ8K899</accession>
<name>A0AAJ8K899_9TREE</name>
<protein>
    <submittedName>
        <fullName evidence="1">Uncharacterized protein</fullName>
    </submittedName>
</protein>
<dbReference type="KEGG" id="kbi:90824397"/>
<dbReference type="Proteomes" id="UP000092730">
    <property type="component" value="Chromosome 3"/>
</dbReference>
<gene>
    <name evidence="1" type="ORF">I302_105073</name>
</gene>
<evidence type="ECO:0000313" key="1">
    <source>
        <dbReference type="EMBL" id="WVW83056.1"/>
    </source>
</evidence>